<accession>A0A371CPY8</accession>
<name>A0A371CPY8_9APHY</name>
<gene>
    <name evidence="1" type="ORF">OH76DRAFT_1411230</name>
</gene>
<sequence length="74" mass="7563">MLPLPRSSALGGMAGVVSVRNQCDLSTTAVLPLRDLPGCHSRGPSAGICLEMVGHADFGPEEVTAGAVTSRKCL</sequence>
<keyword evidence="2" id="KW-1185">Reference proteome</keyword>
<evidence type="ECO:0000313" key="2">
    <source>
        <dbReference type="Proteomes" id="UP000256964"/>
    </source>
</evidence>
<dbReference type="EMBL" id="KZ857486">
    <property type="protein sequence ID" value="RDX42359.1"/>
    <property type="molecule type" value="Genomic_DNA"/>
</dbReference>
<dbReference type="Proteomes" id="UP000256964">
    <property type="component" value="Unassembled WGS sequence"/>
</dbReference>
<proteinExistence type="predicted"/>
<dbReference type="AlphaFoldDB" id="A0A371CPY8"/>
<evidence type="ECO:0000313" key="1">
    <source>
        <dbReference type="EMBL" id="RDX42359.1"/>
    </source>
</evidence>
<organism evidence="1 2">
    <name type="scientific">Lentinus brumalis</name>
    <dbReference type="NCBI Taxonomy" id="2498619"/>
    <lineage>
        <taxon>Eukaryota</taxon>
        <taxon>Fungi</taxon>
        <taxon>Dikarya</taxon>
        <taxon>Basidiomycota</taxon>
        <taxon>Agaricomycotina</taxon>
        <taxon>Agaricomycetes</taxon>
        <taxon>Polyporales</taxon>
        <taxon>Polyporaceae</taxon>
        <taxon>Lentinus</taxon>
    </lineage>
</organism>
<reference evidence="1 2" key="1">
    <citation type="journal article" date="2018" name="Biotechnol. Biofuels">
        <title>Integrative visual omics of the white-rot fungus Polyporus brumalis exposes the biotechnological potential of its oxidative enzymes for delignifying raw plant biomass.</title>
        <authorList>
            <person name="Miyauchi S."/>
            <person name="Rancon A."/>
            <person name="Drula E."/>
            <person name="Hage H."/>
            <person name="Chaduli D."/>
            <person name="Favel A."/>
            <person name="Grisel S."/>
            <person name="Henrissat B."/>
            <person name="Herpoel-Gimbert I."/>
            <person name="Ruiz-Duenas F.J."/>
            <person name="Chevret D."/>
            <person name="Hainaut M."/>
            <person name="Lin J."/>
            <person name="Wang M."/>
            <person name="Pangilinan J."/>
            <person name="Lipzen A."/>
            <person name="Lesage-Meessen L."/>
            <person name="Navarro D."/>
            <person name="Riley R."/>
            <person name="Grigoriev I.V."/>
            <person name="Zhou S."/>
            <person name="Raouche S."/>
            <person name="Rosso M.N."/>
        </authorList>
    </citation>
    <scope>NUCLEOTIDE SEQUENCE [LARGE SCALE GENOMIC DNA]</scope>
    <source>
        <strain evidence="1 2">BRFM 1820</strain>
    </source>
</reference>
<protein>
    <submittedName>
        <fullName evidence="1">Uncharacterized protein</fullName>
    </submittedName>
</protein>